<evidence type="ECO:0000313" key="3">
    <source>
        <dbReference type="Proteomes" id="UP000186221"/>
    </source>
</evidence>
<dbReference type="OrthoDB" id="9790409at2"/>
<organism evidence="2 3">
    <name type="scientific">Rhodobacter aestuarii</name>
    <dbReference type="NCBI Taxonomy" id="453582"/>
    <lineage>
        <taxon>Bacteria</taxon>
        <taxon>Pseudomonadati</taxon>
        <taxon>Pseudomonadota</taxon>
        <taxon>Alphaproteobacteria</taxon>
        <taxon>Rhodobacterales</taxon>
        <taxon>Rhodobacter group</taxon>
        <taxon>Rhodobacter</taxon>
    </lineage>
</organism>
<sequence>MTRLIWTASGALFGLGLWLSGMTEPARVQGWFDVAGAWDPTLAFVLTGALIPMLVAWRVAARRKRSFTGAPLPAAPETQIDAKLVGGSALFGFGWALAGLCPGPALAALGWSGVPGFAFSAAMVAGMALWNLIGARRPRAVAA</sequence>
<feature type="transmembrane region" description="Helical" evidence="1">
    <location>
        <begin position="41"/>
        <end position="61"/>
    </location>
</feature>
<keyword evidence="1" id="KW-0472">Membrane</keyword>
<keyword evidence="3" id="KW-1185">Reference proteome</keyword>
<dbReference type="STRING" id="453582.SAMN05421580_103185"/>
<name>A0A1N7L2F3_9RHOB</name>
<feature type="transmembrane region" description="Helical" evidence="1">
    <location>
        <begin position="106"/>
        <end position="130"/>
    </location>
</feature>
<protein>
    <recommendedName>
        <fullName evidence="4">Sulphur transport domain-containing protein</fullName>
    </recommendedName>
</protein>
<keyword evidence="1" id="KW-0812">Transmembrane</keyword>
<dbReference type="Proteomes" id="UP000186221">
    <property type="component" value="Unassembled WGS sequence"/>
</dbReference>
<dbReference type="InterPro" id="IPR046513">
    <property type="entry name" value="DUF6691"/>
</dbReference>
<dbReference type="EMBL" id="FTOG01000003">
    <property type="protein sequence ID" value="SIS67830.1"/>
    <property type="molecule type" value="Genomic_DNA"/>
</dbReference>
<dbReference type="Pfam" id="PF20398">
    <property type="entry name" value="DUF6691"/>
    <property type="match status" value="1"/>
</dbReference>
<evidence type="ECO:0000256" key="1">
    <source>
        <dbReference type="SAM" id="Phobius"/>
    </source>
</evidence>
<feature type="transmembrane region" description="Helical" evidence="1">
    <location>
        <begin position="82"/>
        <end position="100"/>
    </location>
</feature>
<dbReference type="RefSeq" id="WP_076484189.1">
    <property type="nucleotide sequence ID" value="NZ_FTOG01000003.1"/>
</dbReference>
<dbReference type="AlphaFoldDB" id="A0A1N7L2F3"/>
<accession>A0A1N7L2F3</accession>
<evidence type="ECO:0000313" key="2">
    <source>
        <dbReference type="EMBL" id="SIS67830.1"/>
    </source>
</evidence>
<proteinExistence type="predicted"/>
<reference evidence="3" key="1">
    <citation type="submission" date="2017-01" db="EMBL/GenBank/DDBJ databases">
        <authorList>
            <person name="Varghese N."/>
            <person name="Submissions S."/>
        </authorList>
    </citation>
    <scope>NUCLEOTIDE SEQUENCE [LARGE SCALE GENOMIC DNA]</scope>
    <source>
        <strain evidence="3">DSM 19945</strain>
    </source>
</reference>
<gene>
    <name evidence="2" type="ORF">SAMN05421580_103185</name>
</gene>
<evidence type="ECO:0008006" key="4">
    <source>
        <dbReference type="Google" id="ProtNLM"/>
    </source>
</evidence>
<keyword evidence="1" id="KW-1133">Transmembrane helix</keyword>